<organism evidence="4 5">
    <name type="scientific">Actinomadura soli</name>
    <dbReference type="NCBI Taxonomy" id="2508997"/>
    <lineage>
        <taxon>Bacteria</taxon>
        <taxon>Bacillati</taxon>
        <taxon>Actinomycetota</taxon>
        <taxon>Actinomycetes</taxon>
        <taxon>Streptosporangiales</taxon>
        <taxon>Thermomonosporaceae</taxon>
        <taxon>Actinomadura</taxon>
    </lineage>
</organism>
<keyword evidence="1" id="KW-0677">Repeat</keyword>
<dbReference type="InterPro" id="IPR003587">
    <property type="entry name" value="Hint_dom_N"/>
</dbReference>
<dbReference type="NCBIfam" id="TIGR03696">
    <property type="entry name" value="Rhs_assc_core"/>
    <property type="match status" value="1"/>
</dbReference>
<dbReference type="InterPro" id="IPR025354">
    <property type="entry name" value="DUF4258"/>
</dbReference>
<dbReference type="NCBIfam" id="TIGR01643">
    <property type="entry name" value="YD_repeat_2x"/>
    <property type="match status" value="1"/>
</dbReference>
<comment type="caution">
    <text evidence="4">The sequence shown here is derived from an EMBL/GenBank/DDBJ whole genome shotgun (WGS) entry which is preliminary data.</text>
</comment>
<name>A0A5C4J005_9ACTN</name>
<reference evidence="4 5" key="1">
    <citation type="submission" date="2019-05" db="EMBL/GenBank/DDBJ databases">
        <title>Draft genome sequence of Actinomadura sp. 14C53.</title>
        <authorList>
            <person name="Saricaoglu S."/>
            <person name="Isik K."/>
        </authorList>
    </citation>
    <scope>NUCLEOTIDE SEQUENCE [LARGE SCALE GENOMIC DNA]</scope>
    <source>
        <strain evidence="4 5">14C53</strain>
    </source>
</reference>
<sequence>MRNADDQTAAPIVAVHGDFDEHDCNTFTTTYDVRGRKIQTTDPDKGTTTFGYDDLDRVISTTDARGKKIFTSYDGLGRKTATREGTADGPLLTSFDYDTAKLGKGLAAGATRYYNNAQYVSNIREYNALGRVRSATVTIPQAEGPLAGTYSTVSEYNSDGTLRTLRPPVAGGLPYETLTNTHDALARPTRLTSSLGTYIDNVTYRATGEVQIMDFGPVGRRAFQTFHYQYGTQRLERANTSREGINGFARSALYHYTDAGTVTSITDTSDDGVDNQCFTYDHLQRLTEAWTQGSTDACAAEPAGSLIGGPAPYWHSFKYDKAGNRTNETRHGIGGVADTVRTFAYAPPGQGNRLNQVTETGPTGQRTDGYTYDATGNTTTIQTADGSPAPSAQTFDWNTEGELAKVTENGNDATFIYDADGNRLIRKDPGGTTLYLPGGTELRAFNGASTATGTRYYSFADQIVAMRTSDGNVTYLTDDHQGTAQVAVNAATLAGTVRRLTPFGSIRGMDEDATWPNDKGFVGGTQDPTGLTHLGAREYNPETGRFISVDPIMDQADPQQMNGYSYSNNNPVTHADPDGQCPPDICGAGVINVGHSKPATTGGCGHDVCTSPRRAADAARRMWQPVRVKISRVIINASSAAAYRAAFLQALLERGKSGLWVDKHEPLPDCIPGAAGRARGACAPGDLDILTRFGELICKIGGFKCGHISNSAYFKLGLAGFIPGQEGAGGHPGGVGGGRPPSSGKVPEADKPPKRGKAPEVSCRSSFVPGTTVLMANGDRKPIEAVEVGDEVIATDPETGETRAQPVLGTITSKGDKNLVQITVDRHATFVPLKTEGSTSTRALVDRSGVVIATDTHPFWVAGDIDAWVEAADLKPGMWLRTSVGTYVQITATKLWTTHHQRVHNLTIANTHTYHVGVGNDSVLVHNRGCVRSYSSHARDQMEERGLTEDMVEQTVENGKKRRGNRPGTHKYKTKNIWVVVNSNGHVVSVGRN</sequence>
<dbReference type="SMART" id="SM00306">
    <property type="entry name" value="HintN"/>
    <property type="match status" value="1"/>
</dbReference>
<dbReference type="OrthoDB" id="291011at2"/>
<dbReference type="InterPro" id="IPR031325">
    <property type="entry name" value="RHS_repeat"/>
</dbReference>
<evidence type="ECO:0000259" key="3">
    <source>
        <dbReference type="SMART" id="SM00306"/>
    </source>
</evidence>
<dbReference type="Pfam" id="PF07591">
    <property type="entry name" value="PT-HINT"/>
    <property type="match status" value="1"/>
</dbReference>
<dbReference type="PANTHER" id="PTHR32305">
    <property type="match status" value="1"/>
</dbReference>
<dbReference type="InterPro" id="IPR006530">
    <property type="entry name" value="YD"/>
</dbReference>
<gene>
    <name evidence="4" type="ORF">ETD83_38455</name>
</gene>
<evidence type="ECO:0000256" key="2">
    <source>
        <dbReference type="SAM" id="MobiDB-lite"/>
    </source>
</evidence>
<protein>
    <submittedName>
        <fullName evidence="4">DUF4258 domain-containing protein</fullName>
    </submittedName>
</protein>
<evidence type="ECO:0000256" key="1">
    <source>
        <dbReference type="ARBA" id="ARBA00022737"/>
    </source>
</evidence>
<proteinExistence type="predicted"/>
<feature type="domain" description="Hint" evidence="3">
    <location>
        <begin position="764"/>
        <end position="884"/>
    </location>
</feature>
<feature type="compositionally biased region" description="Gly residues" evidence="2">
    <location>
        <begin position="728"/>
        <end position="739"/>
    </location>
</feature>
<dbReference type="RefSeq" id="WP_138650115.1">
    <property type="nucleotide sequence ID" value="NZ_VCKW01000374.1"/>
</dbReference>
<dbReference type="PANTHER" id="PTHR32305:SF17">
    <property type="entry name" value="TRNA NUCLEASE WAPA"/>
    <property type="match status" value="1"/>
</dbReference>
<keyword evidence="5" id="KW-1185">Reference proteome</keyword>
<dbReference type="Pfam" id="PF05593">
    <property type="entry name" value="RHS_repeat"/>
    <property type="match status" value="1"/>
</dbReference>
<feature type="region of interest" description="Disordered" evidence="2">
    <location>
        <begin position="728"/>
        <end position="763"/>
    </location>
</feature>
<evidence type="ECO:0000313" key="5">
    <source>
        <dbReference type="Proteomes" id="UP000309174"/>
    </source>
</evidence>
<dbReference type="InterPro" id="IPR036844">
    <property type="entry name" value="Hint_dom_sf"/>
</dbReference>
<evidence type="ECO:0000313" key="4">
    <source>
        <dbReference type="EMBL" id="TMQ89765.1"/>
    </source>
</evidence>
<feature type="region of interest" description="Disordered" evidence="2">
    <location>
        <begin position="511"/>
        <end position="532"/>
    </location>
</feature>
<dbReference type="EMBL" id="VCKW01000374">
    <property type="protein sequence ID" value="TMQ89765.1"/>
    <property type="molecule type" value="Genomic_DNA"/>
</dbReference>
<dbReference type="CDD" id="cd00081">
    <property type="entry name" value="Hint"/>
    <property type="match status" value="1"/>
</dbReference>
<dbReference type="Proteomes" id="UP000309174">
    <property type="component" value="Unassembled WGS sequence"/>
</dbReference>
<dbReference type="InterPro" id="IPR022385">
    <property type="entry name" value="Rhs_assc_core"/>
</dbReference>
<dbReference type="SUPFAM" id="SSF51294">
    <property type="entry name" value="Hedgehog/intein (Hint) domain"/>
    <property type="match status" value="1"/>
</dbReference>
<dbReference type="Pfam" id="PF14076">
    <property type="entry name" value="DUF4258"/>
    <property type="match status" value="1"/>
</dbReference>
<dbReference type="InterPro" id="IPR056823">
    <property type="entry name" value="TEN-like_YD-shell"/>
</dbReference>
<dbReference type="Gene3D" id="2.170.16.10">
    <property type="entry name" value="Hedgehog/Intein (Hint) domain"/>
    <property type="match status" value="1"/>
</dbReference>
<dbReference type="AlphaFoldDB" id="A0A5C4J005"/>
<dbReference type="Pfam" id="PF25023">
    <property type="entry name" value="TEN_YD-shell"/>
    <property type="match status" value="1"/>
</dbReference>
<dbReference type="Gene3D" id="2.180.10.10">
    <property type="entry name" value="RHS repeat-associated core"/>
    <property type="match status" value="1"/>
</dbReference>
<dbReference type="InterPro" id="IPR050708">
    <property type="entry name" value="T6SS_VgrG/RHS"/>
</dbReference>
<accession>A0A5C4J005</accession>